<dbReference type="RefSeq" id="WP_206572942.1">
    <property type="nucleotide sequence ID" value="NZ_JAFKCV010000003.1"/>
</dbReference>
<reference evidence="1" key="1">
    <citation type="submission" date="2021-03" db="EMBL/GenBank/DDBJ databases">
        <title>novel species isolated from a fishpond in China.</title>
        <authorList>
            <person name="Lu H."/>
            <person name="Cai Z."/>
        </authorList>
    </citation>
    <scope>NUCLEOTIDE SEQUENCE</scope>
    <source>
        <strain evidence="1">JCM 30855</strain>
    </source>
</reference>
<dbReference type="SUPFAM" id="SSF109604">
    <property type="entry name" value="HD-domain/PDEase-like"/>
    <property type="match status" value="1"/>
</dbReference>
<name>A0A939DLL5_9ALTE</name>
<organism evidence="1 2">
    <name type="scientific">Bowmanella dokdonensis</name>
    <dbReference type="NCBI Taxonomy" id="751969"/>
    <lineage>
        <taxon>Bacteria</taxon>
        <taxon>Pseudomonadati</taxon>
        <taxon>Pseudomonadota</taxon>
        <taxon>Gammaproteobacteria</taxon>
        <taxon>Alteromonadales</taxon>
        <taxon>Alteromonadaceae</taxon>
        <taxon>Bowmanella</taxon>
    </lineage>
</organism>
<protein>
    <recommendedName>
        <fullName evidence="3">HDOD domain-containing protein</fullName>
    </recommendedName>
</protein>
<accession>A0A939DLL5</accession>
<keyword evidence="2" id="KW-1185">Reference proteome</keyword>
<dbReference type="AlphaFoldDB" id="A0A939DLL5"/>
<evidence type="ECO:0000313" key="2">
    <source>
        <dbReference type="Proteomes" id="UP000664654"/>
    </source>
</evidence>
<sequence length="557" mass="62548">MTHKDNPPPLVSLLSQLRDLARDFKQPQAKEDLLADCYRVSQAAIQLSRQQADLFQAQCFFRYQGYEEQEGQGLNMLAMTLLLCQQQKWNDTATLPMLCCALSVAMLPQDGRSQTNFRRRLSQSQQGLWLAVLIPTSRLLPVIGKALAGKALLRLNAAQRLMLLAALLAQKGNEQQKRWSDRLITLGRILPASFYPLLDALAAYPGILPAGTVLQTAQCQALVLSVCRDGLLCRRLSGDMATPHLELIETSSVLTVRPPSTWPDPQQVSSLWDSHWQTRLDELVVSPYRPASAYPISQPPAKLLVIQEMLANPLPEVELIAEHITAEGFLARQLKESASQRSRMNLRLQEVKHALLYQGCERTSHLLIQQALLNRLNQHYFPLQEALLQITRLLVTLLDALAARQGKFQPEAVMTLGYFACSGLFTHKKLKARLRLPGQGPQSYNINHLLILDASDQLQSHGVKLAQAWQQPPSLIEALRCHNSLPEQIRSKAGVQQMACLLGLALIHTRQIYFSTEPGQPDSEYQHQALQLLTLTREDVRQARITAVEQSRCYCPR</sequence>
<evidence type="ECO:0000313" key="1">
    <source>
        <dbReference type="EMBL" id="MBN7824825.1"/>
    </source>
</evidence>
<proteinExistence type="predicted"/>
<gene>
    <name evidence="1" type="ORF">J0A66_06250</name>
</gene>
<dbReference type="Gene3D" id="1.10.3210.10">
    <property type="entry name" value="Hypothetical protein af1432"/>
    <property type="match status" value="1"/>
</dbReference>
<dbReference type="Proteomes" id="UP000664654">
    <property type="component" value="Unassembled WGS sequence"/>
</dbReference>
<comment type="caution">
    <text evidence="1">The sequence shown here is derived from an EMBL/GenBank/DDBJ whole genome shotgun (WGS) entry which is preliminary data.</text>
</comment>
<evidence type="ECO:0008006" key="3">
    <source>
        <dbReference type="Google" id="ProtNLM"/>
    </source>
</evidence>
<dbReference type="EMBL" id="JAFKCV010000003">
    <property type="protein sequence ID" value="MBN7824825.1"/>
    <property type="molecule type" value="Genomic_DNA"/>
</dbReference>